<keyword evidence="2" id="KW-1185">Reference proteome</keyword>
<dbReference type="EMBL" id="BMAW01030657">
    <property type="protein sequence ID" value="GFU17487.1"/>
    <property type="molecule type" value="Genomic_DNA"/>
</dbReference>
<accession>A0A8X6QGG2</accession>
<organism evidence="1 2">
    <name type="scientific">Nephila pilipes</name>
    <name type="common">Giant wood spider</name>
    <name type="synonym">Nephila maculata</name>
    <dbReference type="NCBI Taxonomy" id="299642"/>
    <lineage>
        <taxon>Eukaryota</taxon>
        <taxon>Metazoa</taxon>
        <taxon>Ecdysozoa</taxon>
        <taxon>Arthropoda</taxon>
        <taxon>Chelicerata</taxon>
        <taxon>Arachnida</taxon>
        <taxon>Araneae</taxon>
        <taxon>Araneomorphae</taxon>
        <taxon>Entelegynae</taxon>
        <taxon>Araneoidea</taxon>
        <taxon>Nephilidae</taxon>
        <taxon>Nephila</taxon>
    </lineage>
</organism>
<proteinExistence type="predicted"/>
<dbReference type="Proteomes" id="UP000887013">
    <property type="component" value="Unassembled WGS sequence"/>
</dbReference>
<evidence type="ECO:0000313" key="2">
    <source>
        <dbReference type="Proteomes" id="UP000887013"/>
    </source>
</evidence>
<comment type="caution">
    <text evidence="1">The sequence shown here is derived from an EMBL/GenBank/DDBJ whole genome shotgun (WGS) entry which is preliminary data.</text>
</comment>
<protein>
    <submittedName>
        <fullName evidence="1">Uncharacterized protein</fullName>
    </submittedName>
</protein>
<reference evidence="1" key="1">
    <citation type="submission" date="2020-08" db="EMBL/GenBank/DDBJ databases">
        <title>Multicomponent nature underlies the extraordinary mechanical properties of spider dragline silk.</title>
        <authorList>
            <person name="Kono N."/>
            <person name="Nakamura H."/>
            <person name="Mori M."/>
            <person name="Yoshida Y."/>
            <person name="Ohtoshi R."/>
            <person name="Malay A.D."/>
            <person name="Moran D.A.P."/>
            <person name="Tomita M."/>
            <person name="Numata K."/>
            <person name="Arakawa K."/>
        </authorList>
    </citation>
    <scope>NUCLEOTIDE SEQUENCE</scope>
</reference>
<evidence type="ECO:0000313" key="1">
    <source>
        <dbReference type="EMBL" id="GFU17487.1"/>
    </source>
</evidence>
<feature type="non-terminal residue" evidence="1">
    <location>
        <position position="41"/>
    </location>
</feature>
<sequence>MTRLGFVEPWGLWRSGISASGLLGPDYAVGLLRLGSMQSGL</sequence>
<gene>
    <name evidence="1" type="ORF">NPIL_527361</name>
</gene>
<dbReference type="AlphaFoldDB" id="A0A8X6QGG2"/>
<name>A0A8X6QGG2_NEPPI</name>